<keyword evidence="1" id="KW-0479">Metal-binding</keyword>
<protein>
    <submittedName>
        <fullName evidence="5">HIT-type Zinc finger family protein</fullName>
    </submittedName>
</protein>
<name>A0AAD4ISA3_PERFH</name>
<dbReference type="InterPro" id="IPR051639">
    <property type="entry name" value="BCD1"/>
</dbReference>
<keyword evidence="2" id="KW-0863">Zinc-finger</keyword>
<keyword evidence="3" id="KW-0862">Zinc</keyword>
<proteinExistence type="predicted"/>
<sequence>MFFAVLARLCGGSADKRKQIAYEALLWWPVNEGSAQIKKSDAQRYIKLLRSIYKCPGCSLRTCSLACVNYHKQRTACSGKRPLTNFIPISKFDDNLLLSDYNMLEDVKQIADSAPRMIVTVKLTDYSIL</sequence>
<comment type="caution">
    <text evidence="5">The sequence shown here is derived from an EMBL/GenBank/DDBJ whole genome shotgun (WGS) entry which is preliminary data.</text>
</comment>
<dbReference type="PANTHER" id="PTHR13483:SF3">
    <property type="entry name" value="BOX C_D SNORNA PROTEIN 1"/>
    <property type="match status" value="1"/>
</dbReference>
<gene>
    <name evidence="5" type="ORF">C2S53_020594</name>
</gene>
<dbReference type="PANTHER" id="PTHR13483">
    <property type="entry name" value="BOX C_D SNORNA PROTEIN 1-RELATED"/>
    <property type="match status" value="1"/>
</dbReference>
<feature type="domain" description="HIT-type" evidence="4">
    <location>
        <begin position="51"/>
        <end position="68"/>
    </location>
</feature>
<evidence type="ECO:0000256" key="1">
    <source>
        <dbReference type="ARBA" id="ARBA00022723"/>
    </source>
</evidence>
<dbReference type="CDD" id="cd23023">
    <property type="entry name" value="zf-HIT_BCD1"/>
    <property type="match status" value="1"/>
</dbReference>
<keyword evidence="6" id="KW-1185">Reference proteome</keyword>
<dbReference type="Proteomes" id="UP001190926">
    <property type="component" value="Unassembled WGS sequence"/>
</dbReference>
<dbReference type="GO" id="GO:0000463">
    <property type="term" value="P:maturation of LSU-rRNA from tricistronic rRNA transcript (SSU-rRNA, 5.8S rRNA, LSU-rRNA)"/>
    <property type="evidence" value="ECO:0007669"/>
    <property type="project" value="TreeGrafter"/>
</dbReference>
<evidence type="ECO:0000256" key="2">
    <source>
        <dbReference type="ARBA" id="ARBA00022771"/>
    </source>
</evidence>
<dbReference type="AlphaFoldDB" id="A0AAD4ISA3"/>
<evidence type="ECO:0000259" key="4">
    <source>
        <dbReference type="Pfam" id="PF04438"/>
    </source>
</evidence>
<accession>A0AAD4ISA3</accession>
<dbReference type="Pfam" id="PF04438">
    <property type="entry name" value="zf-HIT"/>
    <property type="match status" value="1"/>
</dbReference>
<dbReference type="GO" id="GO:0005634">
    <property type="term" value="C:nucleus"/>
    <property type="evidence" value="ECO:0007669"/>
    <property type="project" value="TreeGrafter"/>
</dbReference>
<dbReference type="SUPFAM" id="SSF144232">
    <property type="entry name" value="HIT/MYND zinc finger-like"/>
    <property type="match status" value="1"/>
</dbReference>
<dbReference type="Gene3D" id="3.30.60.190">
    <property type="match status" value="1"/>
</dbReference>
<dbReference type="InterPro" id="IPR007529">
    <property type="entry name" value="Znf_HIT"/>
</dbReference>
<reference evidence="5 6" key="1">
    <citation type="journal article" date="2021" name="Nat. Commun.">
        <title>Incipient diploidization of the medicinal plant Perilla within 10,000 years.</title>
        <authorList>
            <person name="Zhang Y."/>
            <person name="Shen Q."/>
            <person name="Leng L."/>
            <person name="Zhang D."/>
            <person name="Chen S."/>
            <person name="Shi Y."/>
            <person name="Ning Z."/>
            <person name="Chen S."/>
        </authorList>
    </citation>
    <scope>NUCLEOTIDE SEQUENCE [LARGE SCALE GENOMIC DNA]</scope>
    <source>
        <strain evidence="6">cv. PC099</strain>
    </source>
</reference>
<evidence type="ECO:0000313" key="5">
    <source>
        <dbReference type="EMBL" id="KAH6820402.1"/>
    </source>
</evidence>
<dbReference type="GO" id="GO:0070761">
    <property type="term" value="C:pre-snoRNP complex"/>
    <property type="evidence" value="ECO:0007669"/>
    <property type="project" value="TreeGrafter"/>
</dbReference>
<organism evidence="5 6">
    <name type="scientific">Perilla frutescens var. hirtella</name>
    <name type="common">Perilla citriodora</name>
    <name type="synonym">Perilla setoyensis</name>
    <dbReference type="NCBI Taxonomy" id="608512"/>
    <lineage>
        <taxon>Eukaryota</taxon>
        <taxon>Viridiplantae</taxon>
        <taxon>Streptophyta</taxon>
        <taxon>Embryophyta</taxon>
        <taxon>Tracheophyta</taxon>
        <taxon>Spermatophyta</taxon>
        <taxon>Magnoliopsida</taxon>
        <taxon>eudicotyledons</taxon>
        <taxon>Gunneridae</taxon>
        <taxon>Pentapetalae</taxon>
        <taxon>asterids</taxon>
        <taxon>lamiids</taxon>
        <taxon>Lamiales</taxon>
        <taxon>Lamiaceae</taxon>
        <taxon>Nepetoideae</taxon>
        <taxon>Elsholtzieae</taxon>
        <taxon>Perilla</taxon>
    </lineage>
</organism>
<evidence type="ECO:0000256" key="3">
    <source>
        <dbReference type="ARBA" id="ARBA00022833"/>
    </source>
</evidence>
<dbReference type="GO" id="GO:0008270">
    <property type="term" value="F:zinc ion binding"/>
    <property type="evidence" value="ECO:0007669"/>
    <property type="project" value="UniProtKB-KW"/>
</dbReference>
<evidence type="ECO:0000313" key="6">
    <source>
        <dbReference type="Proteomes" id="UP001190926"/>
    </source>
</evidence>
<dbReference type="GO" id="GO:0048254">
    <property type="term" value="P:snoRNA localization"/>
    <property type="evidence" value="ECO:0007669"/>
    <property type="project" value="TreeGrafter"/>
</dbReference>
<dbReference type="GO" id="GO:0000492">
    <property type="term" value="P:box C/D snoRNP assembly"/>
    <property type="evidence" value="ECO:0007669"/>
    <property type="project" value="TreeGrafter"/>
</dbReference>
<dbReference type="EMBL" id="SDAM02003990">
    <property type="protein sequence ID" value="KAH6820402.1"/>
    <property type="molecule type" value="Genomic_DNA"/>
</dbReference>